<dbReference type="AlphaFoldDB" id="A0A1M6U9J5"/>
<dbReference type="Pfam" id="PF02537">
    <property type="entry name" value="CRCB"/>
    <property type="match status" value="1"/>
</dbReference>
<dbReference type="PANTHER" id="PTHR28259:SF1">
    <property type="entry name" value="FLUORIDE EXPORT PROTEIN 1-RELATED"/>
    <property type="match status" value="1"/>
</dbReference>
<evidence type="ECO:0000256" key="6">
    <source>
        <dbReference type="ARBA" id="ARBA00023065"/>
    </source>
</evidence>
<keyword evidence="11" id="KW-0813">Transport</keyword>
<dbReference type="InterPro" id="IPR003691">
    <property type="entry name" value="FluC"/>
</dbReference>
<keyword evidence="13" id="KW-1185">Reference proteome</keyword>
<keyword evidence="11" id="KW-0479">Metal-binding</keyword>
<comment type="catalytic activity">
    <reaction evidence="10">
        <text>fluoride(in) = fluoride(out)</text>
        <dbReference type="Rhea" id="RHEA:76159"/>
        <dbReference type="ChEBI" id="CHEBI:17051"/>
    </reaction>
    <physiologicalReaction direction="left-to-right" evidence="10">
        <dbReference type="Rhea" id="RHEA:76160"/>
    </physiologicalReaction>
</comment>
<dbReference type="HAMAP" id="MF_00454">
    <property type="entry name" value="FluC"/>
    <property type="match status" value="1"/>
</dbReference>
<sequence length="124" mass="13414">MIKLALFVGIGGFLGSIGRFLLAQVFVKWFPGFSSVGTLAVNLIGCFILGVLVHSATKLDKEYFLLLTTGFCGGFTTFSTFGIENLNYLINNNINTALLYMAISLVFGLLAAFAGWYIGRLLIA</sequence>
<keyword evidence="7 11" id="KW-0472">Membrane</keyword>
<feature type="binding site" evidence="11">
    <location>
        <position position="76"/>
    </location>
    <ligand>
        <name>Na(+)</name>
        <dbReference type="ChEBI" id="CHEBI:29101"/>
        <note>structural</note>
    </ligand>
</feature>
<dbReference type="Proteomes" id="UP000184474">
    <property type="component" value="Unassembled WGS sequence"/>
</dbReference>
<protein>
    <recommendedName>
        <fullName evidence="11">Fluoride-specific ion channel FluC</fullName>
    </recommendedName>
</protein>
<comment type="similarity">
    <text evidence="9 11">Belongs to the fluoride channel Fluc/FEX (TC 1.A.43) family.</text>
</comment>
<dbReference type="NCBIfam" id="TIGR00494">
    <property type="entry name" value="crcB"/>
    <property type="match status" value="1"/>
</dbReference>
<feature type="binding site" evidence="11">
    <location>
        <position position="73"/>
    </location>
    <ligand>
        <name>Na(+)</name>
        <dbReference type="ChEBI" id="CHEBI:29101"/>
        <note>structural</note>
    </ligand>
</feature>
<dbReference type="GO" id="GO:0062054">
    <property type="term" value="F:fluoride channel activity"/>
    <property type="evidence" value="ECO:0007669"/>
    <property type="project" value="UniProtKB-UniRule"/>
</dbReference>
<reference evidence="13" key="1">
    <citation type="submission" date="2016-11" db="EMBL/GenBank/DDBJ databases">
        <authorList>
            <person name="Varghese N."/>
            <person name="Submissions S."/>
        </authorList>
    </citation>
    <scope>NUCLEOTIDE SEQUENCE [LARGE SCALE GENOMIC DNA]</scope>
    <source>
        <strain evidence="13">DSM 26134</strain>
    </source>
</reference>
<dbReference type="GO" id="GO:0005886">
    <property type="term" value="C:plasma membrane"/>
    <property type="evidence" value="ECO:0007669"/>
    <property type="project" value="UniProtKB-SubCell"/>
</dbReference>
<evidence type="ECO:0000256" key="10">
    <source>
        <dbReference type="ARBA" id="ARBA00035585"/>
    </source>
</evidence>
<dbReference type="GO" id="GO:0140114">
    <property type="term" value="P:cellular detoxification of fluoride"/>
    <property type="evidence" value="ECO:0007669"/>
    <property type="project" value="UniProtKB-UniRule"/>
</dbReference>
<evidence type="ECO:0000256" key="11">
    <source>
        <dbReference type="HAMAP-Rule" id="MF_00454"/>
    </source>
</evidence>
<comment type="function">
    <text evidence="11">Fluoride-specific ion channel. Important for reducing fluoride concentration in the cell, thus reducing its toxicity.</text>
</comment>
<evidence type="ECO:0000256" key="8">
    <source>
        <dbReference type="ARBA" id="ARBA00023303"/>
    </source>
</evidence>
<organism evidence="12 13">
    <name type="scientific">Reichenbachiella agariperforans</name>
    <dbReference type="NCBI Taxonomy" id="156994"/>
    <lineage>
        <taxon>Bacteria</taxon>
        <taxon>Pseudomonadati</taxon>
        <taxon>Bacteroidota</taxon>
        <taxon>Cytophagia</taxon>
        <taxon>Cytophagales</taxon>
        <taxon>Reichenbachiellaceae</taxon>
        <taxon>Reichenbachiella</taxon>
    </lineage>
</organism>
<evidence type="ECO:0000313" key="12">
    <source>
        <dbReference type="EMBL" id="SHK65841.1"/>
    </source>
</evidence>
<feature type="transmembrane region" description="Helical" evidence="11">
    <location>
        <begin position="98"/>
        <end position="118"/>
    </location>
</feature>
<dbReference type="PANTHER" id="PTHR28259">
    <property type="entry name" value="FLUORIDE EXPORT PROTEIN 1-RELATED"/>
    <property type="match status" value="1"/>
</dbReference>
<keyword evidence="8 11" id="KW-0407">Ion channel</keyword>
<comment type="subcellular location">
    <subcellularLocation>
        <location evidence="1 11">Cell membrane</location>
        <topology evidence="1 11">Multi-pass membrane protein</topology>
    </subcellularLocation>
</comment>
<keyword evidence="2 11" id="KW-1003">Cell membrane</keyword>
<keyword evidence="4 11" id="KW-0812">Transmembrane</keyword>
<name>A0A1M6U9J5_REIAG</name>
<proteinExistence type="inferred from homology"/>
<keyword evidence="3" id="KW-0997">Cell inner membrane</keyword>
<dbReference type="GO" id="GO:0046872">
    <property type="term" value="F:metal ion binding"/>
    <property type="evidence" value="ECO:0007669"/>
    <property type="project" value="UniProtKB-KW"/>
</dbReference>
<feature type="transmembrane region" description="Helical" evidence="11">
    <location>
        <begin position="64"/>
        <end position="83"/>
    </location>
</feature>
<keyword evidence="11" id="KW-0915">Sodium</keyword>
<evidence type="ECO:0000256" key="4">
    <source>
        <dbReference type="ARBA" id="ARBA00022692"/>
    </source>
</evidence>
<keyword evidence="5 11" id="KW-1133">Transmembrane helix</keyword>
<evidence type="ECO:0000256" key="9">
    <source>
        <dbReference type="ARBA" id="ARBA00035120"/>
    </source>
</evidence>
<accession>A0A1M6U9J5</accession>
<keyword evidence="6 11" id="KW-0406">Ion transport</keyword>
<dbReference type="STRING" id="156994.SAMN04488028_10723"/>
<evidence type="ECO:0000256" key="2">
    <source>
        <dbReference type="ARBA" id="ARBA00022475"/>
    </source>
</evidence>
<comment type="activity regulation">
    <text evidence="11">Na(+) is not transported, but it plays an essential structural role and its presence is essential for fluoride channel function.</text>
</comment>
<evidence type="ECO:0000313" key="13">
    <source>
        <dbReference type="Proteomes" id="UP000184474"/>
    </source>
</evidence>
<dbReference type="RefSeq" id="WP_073124122.1">
    <property type="nucleotide sequence ID" value="NZ_FRAA01000007.1"/>
</dbReference>
<evidence type="ECO:0000256" key="7">
    <source>
        <dbReference type="ARBA" id="ARBA00023136"/>
    </source>
</evidence>
<evidence type="ECO:0000256" key="1">
    <source>
        <dbReference type="ARBA" id="ARBA00004651"/>
    </source>
</evidence>
<dbReference type="EMBL" id="FRAA01000007">
    <property type="protein sequence ID" value="SHK65841.1"/>
    <property type="molecule type" value="Genomic_DNA"/>
</dbReference>
<evidence type="ECO:0000256" key="3">
    <source>
        <dbReference type="ARBA" id="ARBA00022519"/>
    </source>
</evidence>
<feature type="transmembrane region" description="Helical" evidence="11">
    <location>
        <begin position="33"/>
        <end position="52"/>
    </location>
</feature>
<evidence type="ECO:0000256" key="5">
    <source>
        <dbReference type="ARBA" id="ARBA00022989"/>
    </source>
</evidence>
<gene>
    <name evidence="11" type="primary">fluC</name>
    <name evidence="11" type="synonym">crcB</name>
    <name evidence="12" type="ORF">SAMN04488028_10723</name>
</gene>